<evidence type="ECO:0000313" key="11">
    <source>
        <dbReference type="Proteomes" id="UP000010296"/>
    </source>
</evidence>
<dbReference type="InterPro" id="IPR014001">
    <property type="entry name" value="Helicase_ATP-bd"/>
</dbReference>
<accession>E6LF89</accession>
<dbReference type="SUPFAM" id="SSF52540">
    <property type="entry name" value="P-loop containing nucleoside triphosphate hydrolases"/>
    <property type="match status" value="1"/>
</dbReference>
<dbReference type="GO" id="GO:0016787">
    <property type="term" value="F:hydrolase activity"/>
    <property type="evidence" value="ECO:0007669"/>
    <property type="project" value="UniProtKB-KW"/>
</dbReference>
<dbReference type="GO" id="GO:0005524">
    <property type="term" value="F:ATP binding"/>
    <property type="evidence" value="ECO:0007669"/>
    <property type="project" value="UniProtKB-KW"/>
</dbReference>
<dbReference type="NCBIfam" id="TIGR00614">
    <property type="entry name" value="recQ_fam"/>
    <property type="match status" value="1"/>
</dbReference>
<keyword evidence="2 10" id="KW-0378">Hydrolase</keyword>
<dbReference type="SMART" id="SM00490">
    <property type="entry name" value="HELICc"/>
    <property type="match status" value="1"/>
</dbReference>
<dbReference type="Pfam" id="PF00270">
    <property type="entry name" value="DEAD"/>
    <property type="match status" value="1"/>
</dbReference>
<dbReference type="PROSITE" id="PS51194">
    <property type="entry name" value="HELICASE_CTER"/>
    <property type="match status" value="1"/>
</dbReference>
<sequence length="447" mass="51722">MELTNELQRLFGLTAFRPGQQECIESLLAGHDTLAQLPTGTGKSLCYQLTGYLKDGLVIVVSPLISLMEDQVNRLLELGETRVVCINSNSLPEERNEFIRRLPMIKFLFLSPEMIQNKTIVTHLKRQKIALFVVDEAHCISQWGFDFRPEYRLLGDVKKDLGNPLTLALTATATAKVRADIKQVLLTKKANEYVFSIDRPNISLFVKKSENKMADLADLLAKIDQPAIIYCSTRKKVEELYAQFAKQFRIGYYHGGLNTGERSLLQRQFKENHLQVLIATNAFGMGIDKPDIRYVIHYDLPDSVENYVQEMGRAGRDGQESFAILLYEEGDERIHYYFQEQAKNDWQKRVDNDDMTNEAKKISQAQHTVEAHQFEKKKKLLDMLDYLEEKKCRRRYLLRYFGETMSEKPEVCCDLDGAQILLGTNRQRRKAKSEESWQKILEKIFKE</sequence>
<evidence type="ECO:0000256" key="1">
    <source>
        <dbReference type="ARBA" id="ARBA00022741"/>
    </source>
</evidence>
<evidence type="ECO:0000256" key="7">
    <source>
        <dbReference type="ARBA" id="ARBA00044550"/>
    </source>
</evidence>
<evidence type="ECO:0000256" key="2">
    <source>
        <dbReference type="ARBA" id="ARBA00022801"/>
    </source>
</evidence>
<dbReference type="GO" id="GO:0009378">
    <property type="term" value="F:four-way junction helicase activity"/>
    <property type="evidence" value="ECO:0007669"/>
    <property type="project" value="TreeGrafter"/>
</dbReference>
<feature type="domain" description="Helicase C-terminal" evidence="9">
    <location>
        <begin position="215"/>
        <end position="356"/>
    </location>
</feature>
<dbReference type="STRING" id="888064.HMPREF9088_1029"/>
<dbReference type="GO" id="GO:0003677">
    <property type="term" value="F:DNA binding"/>
    <property type="evidence" value="ECO:0007669"/>
    <property type="project" value="UniProtKB-KW"/>
</dbReference>
<dbReference type="PROSITE" id="PS51192">
    <property type="entry name" value="HELICASE_ATP_BIND_1"/>
    <property type="match status" value="1"/>
</dbReference>
<dbReference type="CDD" id="cd17920">
    <property type="entry name" value="DEXHc_RecQ"/>
    <property type="match status" value="1"/>
</dbReference>
<dbReference type="PANTHER" id="PTHR13710">
    <property type="entry name" value="DNA HELICASE RECQ FAMILY MEMBER"/>
    <property type="match status" value="1"/>
</dbReference>
<keyword evidence="4" id="KW-0067">ATP-binding</keyword>
<dbReference type="PROSITE" id="PS00690">
    <property type="entry name" value="DEAH_ATP_HELICASE"/>
    <property type="match status" value="1"/>
</dbReference>
<dbReference type="PANTHER" id="PTHR13710:SF84">
    <property type="entry name" value="ATP-DEPENDENT DNA HELICASE RECS-RELATED"/>
    <property type="match status" value="1"/>
</dbReference>
<evidence type="ECO:0000259" key="9">
    <source>
        <dbReference type="PROSITE" id="PS51194"/>
    </source>
</evidence>
<dbReference type="GO" id="GO:0043590">
    <property type="term" value="C:bacterial nucleoid"/>
    <property type="evidence" value="ECO:0007669"/>
    <property type="project" value="TreeGrafter"/>
</dbReference>
<dbReference type="Pfam" id="PF00271">
    <property type="entry name" value="Helicase_C"/>
    <property type="match status" value="1"/>
</dbReference>
<dbReference type="HOGENOM" id="CLU_001103_9_7_9"/>
<name>E6LF89_ENTI1</name>
<dbReference type="GO" id="GO:0005737">
    <property type="term" value="C:cytoplasm"/>
    <property type="evidence" value="ECO:0007669"/>
    <property type="project" value="TreeGrafter"/>
</dbReference>
<dbReference type="eggNOG" id="COG0514">
    <property type="taxonomic scope" value="Bacteria"/>
</dbReference>
<dbReference type="Pfam" id="PF16124">
    <property type="entry name" value="RecQ_Zn_bind"/>
    <property type="match status" value="1"/>
</dbReference>
<keyword evidence="1" id="KW-0547">Nucleotide-binding</keyword>
<evidence type="ECO:0000313" key="10">
    <source>
        <dbReference type="EMBL" id="EFU74116.1"/>
    </source>
</evidence>
<dbReference type="InterPro" id="IPR004589">
    <property type="entry name" value="DNA_helicase_ATP-dep_RecQ"/>
</dbReference>
<dbReference type="OrthoDB" id="9763310at2"/>
<protein>
    <recommendedName>
        <fullName evidence="6">ATP-dependent DNA helicase RecQ</fullName>
    </recommendedName>
    <alternativeName>
        <fullName evidence="7">DNA 3'-5' helicase RecQ</fullName>
    </alternativeName>
</protein>
<dbReference type="InterPro" id="IPR011545">
    <property type="entry name" value="DEAD/DEAH_box_helicase_dom"/>
</dbReference>
<dbReference type="RefSeq" id="WP_007208048.1">
    <property type="nucleotide sequence ID" value="NZ_GL622241.1"/>
</dbReference>
<dbReference type="GO" id="GO:0030894">
    <property type="term" value="C:replisome"/>
    <property type="evidence" value="ECO:0007669"/>
    <property type="project" value="TreeGrafter"/>
</dbReference>
<evidence type="ECO:0000256" key="4">
    <source>
        <dbReference type="ARBA" id="ARBA00022840"/>
    </source>
</evidence>
<dbReference type="GO" id="GO:0043138">
    <property type="term" value="F:3'-5' DNA helicase activity"/>
    <property type="evidence" value="ECO:0007669"/>
    <property type="project" value="TreeGrafter"/>
</dbReference>
<organism evidence="10 11">
    <name type="scientific">Enterococcus italicus (strain DSM 15952 / CCUG 50447 / LMG 22039 / TP 1.5)</name>
    <dbReference type="NCBI Taxonomy" id="888064"/>
    <lineage>
        <taxon>Bacteria</taxon>
        <taxon>Bacillati</taxon>
        <taxon>Bacillota</taxon>
        <taxon>Bacilli</taxon>
        <taxon>Lactobacillales</taxon>
        <taxon>Enterococcaceae</taxon>
        <taxon>Enterococcus</taxon>
    </lineage>
</organism>
<dbReference type="GO" id="GO:0006281">
    <property type="term" value="P:DNA repair"/>
    <property type="evidence" value="ECO:0007669"/>
    <property type="project" value="TreeGrafter"/>
</dbReference>
<dbReference type="Gene3D" id="3.40.50.300">
    <property type="entry name" value="P-loop containing nucleotide triphosphate hydrolases"/>
    <property type="match status" value="2"/>
</dbReference>
<dbReference type="SMART" id="SM00487">
    <property type="entry name" value="DEXDc"/>
    <property type="match status" value="1"/>
</dbReference>
<evidence type="ECO:0000256" key="6">
    <source>
        <dbReference type="ARBA" id="ARBA00044535"/>
    </source>
</evidence>
<dbReference type="FunFam" id="3.40.50.300:FF:001389">
    <property type="entry name" value="ATP-dependent DNA helicase RecQ"/>
    <property type="match status" value="1"/>
</dbReference>
<dbReference type="AlphaFoldDB" id="E6LF89"/>
<dbReference type="InterPro" id="IPR002464">
    <property type="entry name" value="DNA/RNA_helicase_DEAH_CS"/>
</dbReference>
<evidence type="ECO:0000256" key="5">
    <source>
        <dbReference type="ARBA" id="ARBA00023125"/>
    </source>
</evidence>
<gene>
    <name evidence="10" type="primary">recQ</name>
    <name evidence="10" type="ORF">HMPREF9088_1029</name>
</gene>
<dbReference type="EMBL" id="AEPV01000037">
    <property type="protein sequence ID" value="EFU74116.1"/>
    <property type="molecule type" value="Genomic_DNA"/>
</dbReference>
<dbReference type="InterPro" id="IPR032284">
    <property type="entry name" value="RecQ_Zn-bd"/>
</dbReference>
<keyword evidence="3 10" id="KW-0347">Helicase</keyword>
<keyword evidence="11" id="KW-1185">Reference proteome</keyword>
<dbReference type="InterPro" id="IPR027417">
    <property type="entry name" value="P-loop_NTPase"/>
</dbReference>
<dbReference type="Proteomes" id="UP000010296">
    <property type="component" value="Unassembled WGS sequence"/>
</dbReference>
<keyword evidence="5" id="KW-0238">DNA-binding</keyword>
<comment type="caution">
    <text evidence="10">The sequence shown here is derived from an EMBL/GenBank/DDBJ whole genome shotgun (WGS) entry which is preliminary data.</text>
</comment>
<reference evidence="10 11" key="1">
    <citation type="submission" date="2010-12" db="EMBL/GenBank/DDBJ databases">
        <authorList>
            <person name="Muzny D."/>
            <person name="Qin X."/>
            <person name="Deng J."/>
            <person name="Jiang H."/>
            <person name="Liu Y."/>
            <person name="Qu J."/>
            <person name="Song X.-Z."/>
            <person name="Zhang L."/>
            <person name="Thornton R."/>
            <person name="Coyle M."/>
            <person name="Francisco L."/>
            <person name="Jackson L."/>
            <person name="Javaid M."/>
            <person name="Korchina V."/>
            <person name="Kovar C."/>
            <person name="Mata R."/>
            <person name="Mathew T."/>
            <person name="Ngo R."/>
            <person name="Nguyen L."/>
            <person name="Nguyen N."/>
            <person name="Okwuonu G."/>
            <person name="Ongeri F."/>
            <person name="Pham C."/>
            <person name="Simmons D."/>
            <person name="Wilczek-Boney K."/>
            <person name="Hale W."/>
            <person name="Jakkamsetti A."/>
            <person name="Pham P."/>
            <person name="Ruth R."/>
            <person name="San Lucas F."/>
            <person name="Warren J."/>
            <person name="Zhang J."/>
            <person name="Zhao Z."/>
            <person name="Zhou C."/>
            <person name="Zhu D."/>
            <person name="Lee S."/>
            <person name="Bess C."/>
            <person name="Blankenburg K."/>
            <person name="Forbes L."/>
            <person name="Fu Q."/>
            <person name="Gubbala S."/>
            <person name="Hirani K."/>
            <person name="Jayaseelan J.C."/>
            <person name="Lara F."/>
            <person name="Munidasa M."/>
            <person name="Palculict T."/>
            <person name="Patil S."/>
            <person name="Pu L.-L."/>
            <person name="Saada N."/>
            <person name="Tang L."/>
            <person name="Weissenberger G."/>
            <person name="Zhu Y."/>
            <person name="Hemphill L."/>
            <person name="Shang Y."/>
            <person name="Youmans B."/>
            <person name="Ayvaz T."/>
            <person name="Ross M."/>
            <person name="Santibanez J."/>
            <person name="Aqrawi P."/>
            <person name="Gross S."/>
            <person name="Joshi V."/>
            <person name="Fowler G."/>
            <person name="Nazareth L."/>
            <person name="Reid J."/>
            <person name="Worley K."/>
            <person name="Petrosino J."/>
            <person name="Highlander S."/>
            <person name="Gibbs R."/>
        </authorList>
    </citation>
    <scope>NUCLEOTIDE SEQUENCE [LARGE SCALE GENOMIC DNA]</scope>
    <source>
        <strain evidence="11">DSM 15952 / CCUG 50447 / LMG 22039 / TP 1.5</strain>
    </source>
</reference>
<proteinExistence type="predicted"/>
<dbReference type="InterPro" id="IPR001650">
    <property type="entry name" value="Helicase_C-like"/>
</dbReference>
<feature type="domain" description="Helicase ATP-binding" evidence="8">
    <location>
        <begin position="24"/>
        <end position="191"/>
    </location>
</feature>
<evidence type="ECO:0000256" key="3">
    <source>
        <dbReference type="ARBA" id="ARBA00022806"/>
    </source>
</evidence>
<dbReference type="GO" id="GO:0006310">
    <property type="term" value="P:DNA recombination"/>
    <property type="evidence" value="ECO:0007669"/>
    <property type="project" value="InterPro"/>
</dbReference>
<evidence type="ECO:0000259" key="8">
    <source>
        <dbReference type="PROSITE" id="PS51192"/>
    </source>
</evidence>